<feature type="non-terminal residue" evidence="2">
    <location>
        <position position="194"/>
    </location>
</feature>
<organism evidence="2">
    <name type="scientific">marine metagenome</name>
    <dbReference type="NCBI Taxonomy" id="408172"/>
    <lineage>
        <taxon>unclassified sequences</taxon>
        <taxon>metagenomes</taxon>
        <taxon>ecological metagenomes</taxon>
    </lineage>
</organism>
<proteinExistence type="predicted"/>
<evidence type="ECO:0000313" key="2">
    <source>
        <dbReference type="EMBL" id="SVD83302.1"/>
    </source>
</evidence>
<dbReference type="PANTHER" id="PTHR11070:SF2">
    <property type="entry name" value="ATP-DEPENDENT DNA HELICASE SRS2"/>
    <property type="match status" value="1"/>
</dbReference>
<dbReference type="SUPFAM" id="SSF52540">
    <property type="entry name" value="P-loop containing nucleoside triphosphate hydrolases"/>
    <property type="match status" value="1"/>
</dbReference>
<dbReference type="InterPro" id="IPR000212">
    <property type="entry name" value="DNA_helicase_UvrD/REP"/>
</dbReference>
<dbReference type="GO" id="GO:0003677">
    <property type="term" value="F:DNA binding"/>
    <property type="evidence" value="ECO:0007669"/>
    <property type="project" value="InterPro"/>
</dbReference>
<dbReference type="GO" id="GO:0043138">
    <property type="term" value="F:3'-5' DNA helicase activity"/>
    <property type="evidence" value="ECO:0007669"/>
    <property type="project" value="TreeGrafter"/>
</dbReference>
<evidence type="ECO:0008006" key="3">
    <source>
        <dbReference type="Google" id="ProtNLM"/>
    </source>
</evidence>
<sequence length="194" mass="22451">MTPDQSRAVRLSPSEHRLISGGPGSGKTQILVHRAKYLSDQLNISADKWKIMVYTNVLSDYIKSDTNLLDLPEDNVHTFDHWCRLFYEKQIGSRVPFNPESKRPDFEATRRAVTDYIDTNSSKPFFEFLLVDEGQDLPEDVFELLNKISNHVTVCFDKKQQLYPARAEEQDVLEALNIRKKNINLIDAFRVCPY</sequence>
<accession>A0A382YJ41</accession>
<dbReference type="Pfam" id="PF13245">
    <property type="entry name" value="AAA_19"/>
    <property type="match status" value="1"/>
</dbReference>
<dbReference type="EMBL" id="UINC01176259">
    <property type="protein sequence ID" value="SVD83302.1"/>
    <property type="molecule type" value="Genomic_DNA"/>
</dbReference>
<feature type="region of interest" description="Disordered" evidence="1">
    <location>
        <begin position="1"/>
        <end position="23"/>
    </location>
</feature>
<dbReference type="InterPro" id="IPR027417">
    <property type="entry name" value="P-loop_NTPase"/>
</dbReference>
<dbReference type="GO" id="GO:0005524">
    <property type="term" value="F:ATP binding"/>
    <property type="evidence" value="ECO:0007669"/>
    <property type="project" value="InterPro"/>
</dbReference>
<gene>
    <name evidence="2" type="ORF">METZ01_LOCUS436156</name>
</gene>
<dbReference type="GO" id="GO:0000725">
    <property type="term" value="P:recombinational repair"/>
    <property type="evidence" value="ECO:0007669"/>
    <property type="project" value="TreeGrafter"/>
</dbReference>
<dbReference type="PANTHER" id="PTHR11070">
    <property type="entry name" value="UVRD / RECB / PCRA DNA HELICASE FAMILY MEMBER"/>
    <property type="match status" value="1"/>
</dbReference>
<dbReference type="Gene3D" id="3.40.50.300">
    <property type="entry name" value="P-loop containing nucleotide triphosphate hydrolases"/>
    <property type="match status" value="1"/>
</dbReference>
<reference evidence="2" key="1">
    <citation type="submission" date="2018-05" db="EMBL/GenBank/DDBJ databases">
        <authorList>
            <person name="Lanie J.A."/>
            <person name="Ng W.-L."/>
            <person name="Kazmierczak K.M."/>
            <person name="Andrzejewski T.M."/>
            <person name="Davidsen T.M."/>
            <person name="Wayne K.J."/>
            <person name="Tettelin H."/>
            <person name="Glass J.I."/>
            <person name="Rusch D."/>
            <person name="Podicherti R."/>
            <person name="Tsui H.-C.T."/>
            <person name="Winkler M.E."/>
        </authorList>
    </citation>
    <scope>NUCLEOTIDE SEQUENCE</scope>
</reference>
<name>A0A382YJ41_9ZZZZ</name>
<dbReference type="GO" id="GO:0005829">
    <property type="term" value="C:cytosol"/>
    <property type="evidence" value="ECO:0007669"/>
    <property type="project" value="TreeGrafter"/>
</dbReference>
<evidence type="ECO:0000256" key="1">
    <source>
        <dbReference type="SAM" id="MobiDB-lite"/>
    </source>
</evidence>
<protein>
    <recommendedName>
        <fullName evidence="3">DNA helicase</fullName>
    </recommendedName>
</protein>
<dbReference type="AlphaFoldDB" id="A0A382YJ41"/>